<evidence type="ECO:0000313" key="1">
    <source>
        <dbReference type="Proteomes" id="UP000036681"/>
    </source>
</evidence>
<protein>
    <submittedName>
        <fullName evidence="2">Apple domain-containing protein</fullName>
    </submittedName>
</protein>
<evidence type="ECO:0000313" key="2">
    <source>
        <dbReference type="WBParaSite" id="ALUE_0001806801-mRNA-1"/>
    </source>
</evidence>
<sequence>MSADVCKRTHIRTRIDVIATRCAESYFQKSIEMRACRKLCDNSELEMHTVQTDGTIAVIAGFFHSESLEEK</sequence>
<accession>A0A0M3IHW8</accession>
<proteinExistence type="predicted"/>
<organism evidence="1 2">
    <name type="scientific">Ascaris lumbricoides</name>
    <name type="common">Giant roundworm</name>
    <dbReference type="NCBI Taxonomy" id="6252"/>
    <lineage>
        <taxon>Eukaryota</taxon>
        <taxon>Metazoa</taxon>
        <taxon>Ecdysozoa</taxon>
        <taxon>Nematoda</taxon>
        <taxon>Chromadorea</taxon>
        <taxon>Rhabditida</taxon>
        <taxon>Spirurina</taxon>
        <taxon>Ascaridomorpha</taxon>
        <taxon>Ascaridoidea</taxon>
        <taxon>Ascarididae</taxon>
        <taxon>Ascaris</taxon>
    </lineage>
</organism>
<reference evidence="2" key="1">
    <citation type="submission" date="2017-02" db="UniProtKB">
        <authorList>
            <consortium name="WormBaseParasite"/>
        </authorList>
    </citation>
    <scope>IDENTIFICATION</scope>
</reference>
<dbReference type="WBParaSite" id="ALUE_0001806801-mRNA-1">
    <property type="protein sequence ID" value="ALUE_0001806801-mRNA-1"/>
    <property type="gene ID" value="ALUE_0001806801"/>
</dbReference>
<keyword evidence="1" id="KW-1185">Reference proteome</keyword>
<name>A0A0M3IHW8_ASCLU</name>
<dbReference type="AlphaFoldDB" id="A0A0M3IHW8"/>
<dbReference type="Proteomes" id="UP000036681">
    <property type="component" value="Unplaced"/>
</dbReference>